<feature type="region of interest" description="Disordered" evidence="3">
    <location>
        <begin position="195"/>
        <end position="216"/>
    </location>
</feature>
<dbReference type="PANTHER" id="PTHR43399">
    <property type="entry name" value="SUBTILISIN-RELATED"/>
    <property type="match status" value="1"/>
</dbReference>
<sequence>MRTGHLLAATVLALLLPAPASGGEGAPLRIVALQRCGDLLAREREVCLRVDGAAPERVRLLLDGRVVPHTVEDGTLRLRLDPALHGSGPLHARSGDRRSNPVWLSMRASATLAAGPDEVEENAFGITTYRDLVAVLTEGGEDAARDLAAHVGAELVGAIPPLRVWQLRLPARDLEAREALLQRLRAAPGVRAVMVEESSPEDGLEGEAGDAGAPDPDLAANRFMQAVETYRRRVPGTGGARVAPAPVRIGVVERAVYWESPDFAGLAAQDDPQRLRLYARAADEADGHGSTVAGIFAAAGAAGGATGFLRALDGHHGGMELIVDRGSDAGLLENVATTVRMVEDGARLINWSWGVHRVGARRVEGGRVDSALRSPEAFAGYEALLRAFFDWLAEAHPDVLVVNSAGNAGTFSGDSDHRLPSALRSPQLLVVGGHERSDEAGRVADPDFATRRASSNLDTRVDITAAACVRAPAAAPGEAGARRCGTSYATALATATVAAMRSIAPELAPAALRDLLRRSALPIGEDLDADADEAEALTAPLRPHERGGRRDDPDVGRSARLDMRGALRLALEAREGGRAPALRRADR</sequence>
<dbReference type="CDD" id="cd00306">
    <property type="entry name" value="Peptidases_S8_S53"/>
    <property type="match status" value="1"/>
</dbReference>
<keyword evidence="4" id="KW-0732">Signal</keyword>
<comment type="caution">
    <text evidence="2">Lacks conserved residue(s) required for the propagation of feature annotation.</text>
</comment>
<evidence type="ECO:0000256" key="2">
    <source>
        <dbReference type="PROSITE-ProRule" id="PRU01240"/>
    </source>
</evidence>
<comment type="caution">
    <text evidence="6">The sequence shown here is derived from an EMBL/GenBank/DDBJ whole genome shotgun (WGS) entry which is preliminary data.</text>
</comment>
<evidence type="ECO:0000256" key="3">
    <source>
        <dbReference type="SAM" id="MobiDB-lite"/>
    </source>
</evidence>
<gene>
    <name evidence="6" type="ORF">ACFO3Q_00910</name>
</gene>
<feature type="domain" description="Peptidase S8/S53" evidence="5">
    <location>
        <begin position="249"/>
        <end position="525"/>
    </location>
</feature>
<proteinExistence type="inferred from homology"/>
<dbReference type="SUPFAM" id="SSF52743">
    <property type="entry name" value="Subtilisin-like"/>
    <property type="match status" value="1"/>
</dbReference>
<dbReference type="Gene3D" id="3.40.50.200">
    <property type="entry name" value="Peptidase S8/S53 domain"/>
    <property type="match status" value="1"/>
</dbReference>
<feature type="region of interest" description="Disordered" evidence="3">
    <location>
        <begin position="537"/>
        <end position="559"/>
    </location>
</feature>
<feature type="compositionally biased region" description="Basic and acidic residues" evidence="3">
    <location>
        <begin position="542"/>
        <end position="559"/>
    </location>
</feature>
<protein>
    <submittedName>
        <fullName evidence="6">S8 family serine peptidase</fullName>
    </submittedName>
</protein>
<dbReference type="RefSeq" id="WP_377002668.1">
    <property type="nucleotide sequence ID" value="NZ_JBHSGG010000002.1"/>
</dbReference>
<feature type="compositionally biased region" description="Acidic residues" evidence="3">
    <location>
        <begin position="198"/>
        <end position="208"/>
    </location>
</feature>
<dbReference type="Pfam" id="PF00082">
    <property type="entry name" value="Peptidase_S8"/>
    <property type="match status" value="1"/>
</dbReference>
<dbReference type="InterPro" id="IPR051048">
    <property type="entry name" value="Peptidase_S8/S53_subtilisin"/>
</dbReference>
<organism evidence="6 7">
    <name type="scientific">Coralloluteibacterium thermophilum</name>
    <dbReference type="NCBI Taxonomy" id="2707049"/>
    <lineage>
        <taxon>Bacteria</taxon>
        <taxon>Pseudomonadati</taxon>
        <taxon>Pseudomonadota</taxon>
        <taxon>Gammaproteobacteria</taxon>
        <taxon>Lysobacterales</taxon>
        <taxon>Lysobacteraceae</taxon>
        <taxon>Coralloluteibacterium</taxon>
    </lineage>
</organism>
<dbReference type="PROSITE" id="PS51892">
    <property type="entry name" value="SUBTILASE"/>
    <property type="match status" value="1"/>
</dbReference>
<keyword evidence="7" id="KW-1185">Reference proteome</keyword>
<evidence type="ECO:0000259" key="5">
    <source>
        <dbReference type="Pfam" id="PF00082"/>
    </source>
</evidence>
<accession>A0ABV9NJI0</accession>
<evidence type="ECO:0000313" key="7">
    <source>
        <dbReference type="Proteomes" id="UP001595892"/>
    </source>
</evidence>
<dbReference type="PANTHER" id="PTHR43399:SF4">
    <property type="entry name" value="CELL WALL-ASSOCIATED PROTEASE"/>
    <property type="match status" value="1"/>
</dbReference>
<dbReference type="EMBL" id="JBHSGG010000002">
    <property type="protein sequence ID" value="MFC4726738.1"/>
    <property type="molecule type" value="Genomic_DNA"/>
</dbReference>
<reference evidence="7" key="1">
    <citation type="journal article" date="2019" name="Int. J. Syst. Evol. Microbiol.">
        <title>The Global Catalogue of Microorganisms (GCM) 10K type strain sequencing project: providing services to taxonomists for standard genome sequencing and annotation.</title>
        <authorList>
            <consortium name="The Broad Institute Genomics Platform"/>
            <consortium name="The Broad Institute Genome Sequencing Center for Infectious Disease"/>
            <person name="Wu L."/>
            <person name="Ma J."/>
        </authorList>
    </citation>
    <scope>NUCLEOTIDE SEQUENCE [LARGE SCALE GENOMIC DNA]</scope>
    <source>
        <strain evidence="7">CGMCC 1.13574</strain>
    </source>
</reference>
<feature type="signal peptide" evidence="4">
    <location>
        <begin position="1"/>
        <end position="22"/>
    </location>
</feature>
<name>A0ABV9NJI0_9GAMM</name>
<evidence type="ECO:0000256" key="4">
    <source>
        <dbReference type="SAM" id="SignalP"/>
    </source>
</evidence>
<feature type="chain" id="PRO_5046674253" evidence="4">
    <location>
        <begin position="23"/>
        <end position="587"/>
    </location>
</feature>
<dbReference type="InterPro" id="IPR000209">
    <property type="entry name" value="Peptidase_S8/S53_dom"/>
</dbReference>
<comment type="similarity">
    <text evidence="1 2">Belongs to the peptidase S8 family.</text>
</comment>
<evidence type="ECO:0000256" key="1">
    <source>
        <dbReference type="ARBA" id="ARBA00011073"/>
    </source>
</evidence>
<dbReference type="Proteomes" id="UP001595892">
    <property type="component" value="Unassembled WGS sequence"/>
</dbReference>
<evidence type="ECO:0000313" key="6">
    <source>
        <dbReference type="EMBL" id="MFC4726738.1"/>
    </source>
</evidence>
<dbReference type="InterPro" id="IPR036852">
    <property type="entry name" value="Peptidase_S8/S53_dom_sf"/>
</dbReference>